<organism evidence="1 2">
    <name type="scientific">Vibrio natriegens NBRC 15636 = ATCC 14048 = DSM 759</name>
    <dbReference type="NCBI Taxonomy" id="1219067"/>
    <lineage>
        <taxon>Bacteria</taxon>
        <taxon>Pseudomonadati</taxon>
        <taxon>Pseudomonadota</taxon>
        <taxon>Gammaproteobacteria</taxon>
        <taxon>Vibrionales</taxon>
        <taxon>Vibrionaceae</taxon>
        <taxon>Vibrio</taxon>
    </lineage>
</organism>
<evidence type="ECO:0000313" key="1">
    <source>
        <dbReference type="EMBL" id="ANQ12781.1"/>
    </source>
</evidence>
<accession>A0AAN0Y2M8</accession>
<gene>
    <name evidence="1" type="ORF">BA890_08370</name>
</gene>
<dbReference type="KEGG" id="vna:PN96_04960"/>
<dbReference type="Proteomes" id="UP000092741">
    <property type="component" value="Chromosome 1"/>
</dbReference>
<evidence type="ECO:0000313" key="2">
    <source>
        <dbReference type="Proteomes" id="UP000092741"/>
    </source>
</evidence>
<dbReference type="AlphaFoldDB" id="A0AAN0Y2M8"/>
<protein>
    <submittedName>
        <fullName evidence="1">Uncharacterized protein</fullName>
    </submittedName>
</protein>
<proteinExistence type="predicted"/>
<sequence length="60" mass="6885">MTKSDVIGAIRGKEEVTLLFTYCPCEPEIYVVLFEKDNDSVYWAEEKALLTCVEEMICAF</sequence>
<reference evidence="1 2" key="1">
    <citation type="submission" date="2016-07" db="EMBL/GenBank/DDBJ databases">
        <title>Developing Vibrio natriegens as a novel, fast-growing host for biotechnology.</title>
        <authorList>
            <person name="Weinstock M.T."/>
            <person name="Hesek E.D."/>
            <person name="Wilson C.M."/>
            <person name="Gibson D.G."/>
        </authorList>
    </citation>
    <scope>NUCLEOTIDE SEQUENCE [LARGE SCALE GENOMIC DNA]</scope>
    <source>
        <strain evidence="1 2">ATCC 14048</strain>
    </source>
</reference>
<keyword evidence="2" id="KW-1185">Reference proteome</keyword>
<name>A0AAN0Y2M8_VIBNA</name>
<dbReference type="EMBL" id="CP016345">
    <property type="protein sequence ID" value="ANQ12781.1"/>
    <property type="molecule type" value="Genomic_DNA"/>
</dbReference>